<keyword evidence="2" id="KW-1185">Reference proteome</keyword>
<name>A0AAD6XLG7_9AGAR</name>
<comment type="caution">
    <text evidence="1">The sequence shown here is derived from an EMBL/GenBank/DDBJ whole genome shotgun (WGS) entry which is preliminary data.</text>
</comment>
<evidence type="ECO:0000313" key="2">
    <source>
        <dbReference type="Proteomes" id="UP001222325"/>
    </source>
</evidence>
<dbReference type="AlphaFoldDB" id="A0AAD6XLG7"/>
<proteinExistence type="predicted"/>
<dbReference type="EMBL" id="JARJCN010000066">
    <property type="protein sequence ID" value="KAJ7078431.1"/>
    <property type="molecule type" value="Genomic_DNA"/>
</dbReference>
<protein>
    <submittedName>
        <fullName evidence="1">Uncharacterized protein</fullName>
    </submittedName>
</protein>
<evidence type="ECO:0000313" key="1">
    <source>
        <dbReference type="EMBL" id="KAJ7078431.1"/>
    </source>
</evidence>
<accession>A0AAD6XLG7</accession>
<reference evidence="1" key="1">
    <citation type="submission" date="2023-03" db="EMBL/GenBank/DDBJ databases">
        <title>Massive genome expansion in bonnet fungi (Mycena s.s.) driven by repeated elements and novel gene families across ecological guilds.</title>
        <authorList>
            <consortium name="Lawrence Berkeley National Laboratory"/>
            <person name="Harder C.B."/>
            <person name="Miyauchi S."/>
            <person name="Viragh M."/>
            <person name="Kuo A."/>
            <person name="Thoen E."/>
            <person name="Andreopoulos B."/>
            <person name="Lu D."/>
            <person name="Skrede I."/>
            <person name="Drula E."/>
            <person name="Henrissat B."/>
            <person name="Morin E."/>
            <person name="Kohler A."/>
            <person name="Barry K."/>
            <person name="LaButti K."/>
            <person name="Morin E."/>
            <person name="Salamov A."/>
            <person name="Lipzen A."/>
            <person name="Mereny Z."/>
            <person name="Hegedus B."/>
            <person name="Baldrian P."/>
            <person name="Stursova M."/>
            <person name="Weitz H."/>
            <person name="Taylor A."/>
            <person name="Grigoriev I.V."/>
            <person name="Nagy L.G."/>
            <person name="Martin F."/>
            <person name="Kauserud H."/>
        </authorList>
    </citation>
    <scope>NUCLEOTIDE SEQUENCE</scope>
    <source>
        <strain evidence="1">CBHHK173m</strain>
    </source>
</reference>
<dbReference type="Proteomes" id="UP001222325">
    <property type="component" value="Unassembled WGS sequence"/>
</dbReference>
<sequence>MQSNHSFPSANNTLLVTSEEHRKFVEEVQRYIDELQTEPEPELQASVGKDLTAFLNSLHTRGWNLKDLVYGLMRRNLHYQQANEQLKTIWDAYKIKSRALAAQRDVRRAARAKKTPAQAIPGTYHHYHAPPSNNLPSYGRYVNASTSGGDAQYPESFQNEGGHNSYTSSFYSRAASSPGDIFMYQGSGGHGHPGPAPSVSAVAGVDPRSYRPSKELPRIHKLHAPILSRCLRSRGTSTAIPCELRCLSPLNSSFYRCQYALFSLFNRSPLHSLSHMY</sequence>
<organism evidence="1 2">
    <name type="scientific">Mycena belliarum</name>
    <dbReference type="NCBI Taxonomy" id="1033014"/>
    <lineage>
        <taxon>Eukaryota</taxon>
        <taxon>Fungi</taxon>
        <taxon>Dikarya</taxon>
        <taxon>Basidiomycota</taxon>
        <taxon>Agaricomycotina</taxon>
        <taxon>Agaricomycetes</taxon>
        <taxon>Agaricomycetidae</taxon>
        <taxon>Agaricales</taxon>
        <taxon>Marasmiineae</taxon>
        <taxon>Mycenaceae</taxon>
        <taxon>Mycena</taxon>
    </lineage>
</organism>
<gene>
    <name evidence="1" type="ORF">B0H15DRAFT_860439</name>
</gene>